<feature type="domain" description="Band 7" evidence="3">
    <location>
        <begin position="68"/>
        <end position="226"/>
    </location>
</feature>
<keyword evidence="5" id="KW-1185">Reference proteome</keyword>
<dbReference type="GO" id="GO:0098552">
    <property type="term" value="C:side of membrane"/>
    <property type="evidence" value="ECO:0007669"/>
    <property type="project" value="UniProtKB-ARBA"/>
</dbReference>
<dbReference type="EMBL" id="LGCK01000009">
    <property type="protein sequence ID" value="KPL72155.1"/>
    <property type="molecule type" value="Genomic_DNA"/>
</dbReference>
<reference evidence="4 5" key="1">
    <citation type="submission" date="2015-07" db="EMBL/GenBank/DDBJ databases">
        <title>Genome sequence of Leptolinea tardivitalis DSM 16556.</title>
        <authorList>
            <person name="Hemp J."/>
            <person name="Ward L.M."/>
            <person name="Pace L.A."/>
            <person name="Fischer W.W."/>
        </authorList>
    </citation>
    <scope>NUCLEOTIDE SEQUENCE [LARGE SCALE GENOMIC DNA]</scope>
    <source>
        <strain evidence="4 5">YMTK-2</strain>
    </source>
</reference>
<organism evidence="4 5">
    <name type="scientific">Leptolinea tardivitalis</name>
    <dbReference type="NCBI Taxonomy" id="229920"/>
    <lineage>
        <taxon>Bacteria</taxon>
        <taxon>Bacillati</taxon>
        <taxon>Chloroflexota</taxon>
        <taxon>Anaerolineae</taxon>
        <taxon>Anaerolineales</taxon>
        <taxon>Anaerolineaceae</taxon>
        <taxon>Leptolinea</taxon>
    </lineage>
</organism>
<dbReference type="PANTHER" id="PTHR10264:SF19">
    <property type="entry name" value="AT06885P-RELATED"/>
    <property type="match status" value="1"/>
</dbReference>
<dbReference type="CDD" id="cd13775">
    <property type="entry name" value="SPFH_eoslipins_u3"/>
    <property type="match status" value="1"/>
</dbReference>
<comment type="caution">
    <text evidence="4">The sequence shown here is derived from an EMBL/GenBank/DDBJ whole genome shotgun (WGS) entry which is preliminary data.</text>
</comment>
<protein>
    <submittedName>
        <fullName evidence="4">Peptidase</fullName>
    </submittedName>
</protein>
<evidence type="ECO:0000259" key="3">
    <source>
        <dbReference type="SMART" id="SM00244"/>
    </source>
</evidence>
<dbReference type="GO" id="GO:0005886">
    <property type="term" value="C:plasma membrane"/>
    <property type="evidence" value="ECO:0007669"/>
    <property type="project" value="InterPro"/>
</dbReference>
<gene>
    <name evidence="4" type="ORF">ADM99_08375</name>
</gene>
<dbReference type="InterPro" id="IPR001107">
    <property type="entry name" value="Band_7"/>
</dbReference>
<dbReference type="FunFam" id="3.30.479.30:FF:000004">
    <property type="entry name" value="Putative membrane protease family, stomatin"/>
    <property type="match status" value="1"/>
</dbReference>
<keyword evidence="2" id="KW-0812">Transmembrane</keyword>
<dbReference type="Pfam" id="PF01145">
    <property type="entry name" value="Band_7"/>
    <property type="match status" value="1"/>
</dbReference>
<evidence type="ECO:0000256" key="1">
    <source>
        <dbReference type="ARBA" id="ARBA00008164"/>
    </source>
</evidence>
<dbReference type="InterPro" id="IPR001972">
    <property type="entry name" value="Stomatin_HflK_fam"/>
</dbReference>
<evidence type="ECO:0000313" key="4">
    <source>
        <dbReference type="EMBL" id="KPL72155.1"/>
    </source>
</evidence>
<dbReference type="PANTHER" id="PTHR10264">
    <property type="entry name" value="BAND 7 PROTEIN-RELATED"/>
    <property type="match status" value="1"/>
</dbReference>
<accession>A0A0P6WPZ7</accession>
<sequence>MGGGKLLKPEKPDKVDNQHFNSIAGTIFGVMMAAAIIGAIAMQEKGISDSTIGIYAGVLMCIGIIFLFSLKVSNQWEKAVILRFGKFHGLRGPGVFWIIPIVDNIVNWIDQRVMVTPFAAEKTLTKDTVPVDVDAVLFWMVWDAEKASLEVADYRAAIAWAAQTALREIIGQMDLANILVGRSKMDADLQHIIDERTTPWGISVQSVEIRDVIIPQDLEDTMSRQAQAERERQARVILGESEKQIAASFSEASEAYIDNPTALHLRAMNMLFEGLKEKGALVIVPSSAVESMNLGGLTGMVSLAQNTIVEKGTSTK</sequence>
<evidence type="ECO:0000313" key="5">
    <source>
        <dbReference type="Proteomes" id="UP000050430"/>
    </source>
</evidence>
<name>A0A0P6WPZ7_9CHLR</name>
<keyword evidence="2" id="KW-0472">Membrane</keyword>
<dbReference type="Gene3D" id="6.10.250.2090">
    <property type="match status" value="1"/>
</dbReference>
<dbReference type="PATRIC" id="fig|229920.5.peg.938"/>
<dbReference type="SUPFAM" id="SSF117892">
    <property type="entry name" value="Band 7/SPFH domain"/>
    <property type="match status" value="1"/>
</dbReference>
<dbReference type="Gene3D" id="3.30.479.30">
    <property type="entry name" value="Band 7 domain"/>
    <property type="match status" value="1"/>
</dbReference>
<dbReference type="InterPro" id="IPR036013">
    <property type="entry name" value="Band_7/SPFH_dom_sf"/>
</dbReference>
<evidence type="ECO:0000256" key="2">
    <source>
        <dbReference type="SAM" id="Phobius"/>
    </source>
</evidence>
<proteinExistence type="inferred from homology"/>
<feature type="transmembrane region" description="Helical" evidence="2">
    <location>
        <begin position="20"/>
        <end position="40"/>
    </location>
</feature>
<dbReference type="SMART" id="SM00244">
    <property type="entry name" value="PHB"/>
    <property type="match status" value="1"/>
</dbReference>
<feature type="transmembrane region" description="Helical" evidence="2">
    <location>
        <begin position="52"/>
        <end position="70"/>
    </location>
</feature>
<dbReference type="InterPro" id="IPR043202">
    <property type="entry name" value="Band-7_stomatin-like"/>
</dbReference>
<dbReference type="AlphaFoldDB" id="A0A0P6WPZ7"/>
<dbReference type="STRING" id="229920.ADM99_08375"/>
<keyword evidence="2" id="KW-1133">Transmembrane helix</keyword>
<dbReference type="PRINTS" id="PR00721">
    <property type="entry name" value="STOMATIN"/>
</dbReference>
<comment type="similarity">
    <text evidence="1">Belongs to the band 7/mec-2 family.</text>
</comment>
<dbReference type="Proteomes" id="UP000050430">
    <property type="component" value="Unassembled WGS sequence"/>
</dbReference>